<proteinExistence type="predicted"/>
<evidence type="ECO:0000313" key="2">
    <source>
        <dbReference type="EMBL" id="SDI16471.1"/>
    </source>
</evidence>
<feature type="chain" id="PRO_5011643893" evidence="1">
    <location>
        <begin position="23"/>
        <end position="141"/>
    </location>
</feature>
<dbReference type="RefSeq" id="WP_090026733.1">
    <property type="nucleotide sequence ID" value="NZ_FNEB01000001.1"/>
</dbReference>
<dbReference type="Proteomes" id="UP000199340">
    <property type="component" value="Unassembled WGS sequence"/>
</dbReference>
<protein>
    <submittedName>
        <fullName evidence="2">Uncharacterized protein</fullName>
    </submittedName>
</protein>
<keyword evidence="1" id="KW-0732">Signal</keyword>
<accession>A0A1G8ICG2</accession>
<organism evidence="2 3">
    <name type="scientific">Lutimaribacter saemankumensis</name>
    <dbReference type="NCBI Taxonomy" id="490829"/>
    <lineage>
        <taxon>Bacteria</taxon>
        <taxon>Pseudomonadati</taxon>
        <taxon>Pseudomonadota</taxon>
        <taxon>Alphaproteobacteria</taxon>
        <taxon>Rhodobacterales</taxon>
        <taxon>Roseobacteraceae</taxon>
        <taxon>Lutimaribacter</taxon>
    </lineage>
</organism>
<dbReference type="AlphaFoldDB" id="A0A1G8ICG2"/>
<reference evidence="2 3" key="1">
    <citation type="submission" date="2016-10" db="EMBL/GenBank/DDBJ databases">
        <authorList>
            <person name="de Groot N.N."/>
        </authorList>
    </citation>
    <scope>NUCLEOTIDE SEQUENCE [LARGE SCALE GENOMIC DNA]</scope>
    <source>
        <strain evidence="2 3">DSM 28010</strain>
    </source>
</reference>
<gene>
    <name evidence="2" type="ORF">SAMN05421850_101858</name>
</gene>
<dbReference type="OrthoDB" id="7875627at2"/>
<keyword evidence="3" id="KW-1185">Reference proteome</keyword>
<feature type="signal peptide" evidence="1">
    <location>
        <begin position="1"/>
        <end position="22"/>
    </location>
</feature>
<dbReference type="EMBL" id="FNEB01000001">
    <property type="protein sequence ID" value="SDI16471.1"/>
    <property type="molecule type" value="Genomic_DNA"/>
</dbReference>
<sequence>MSRVAHAIAIGLAVAGVSPAAAADYVALNAHRVNALEGQGTFEVIGRPGSGPQQYFCAAADYARNVLNAPANKRLSILRGRGPSQTQPGRRAVAFILDDGEGRRAGQGFNFSLSVTEPGFNVSVGMARNSFCYEDDPIWLY</sequence>
<evidence type="ECO:0000256" key="1">
    <source>
        <dbReference type="SAM" id="SignalP"/>
    </source>
</evidence>
<evidence type="ECO:0000313" key="3">
    <source>
        <dbReference type="Proteomes" id="UP000199340"/>
    </source>
</evidence>
<name>A0A1G8ICG2_9RHOB</name>